<name>A0A317N2U9_9NOCA</name>
<sequence>MSGGDSGGNRRARMMKSRSVTSTLPAVVAVALVSAGCGAGVESTSHRATTTTRPAVTTTKTTTTVKPTTTTSGTAQPTAVGVCVDTSTDTRVADEKCDTSDDRYKTFWYRHTDTFLYPAVGAAIALAAGTFVRPSGSGVYDRGVPTAGGKVLRGGLGQRPDSSGGGSGGGGSAGS</sequence>
<gene>
    <name evidence="3" type="ORF">DFR69_11745</name>
</gene>
<dbReference type="AlphaFoldDB" id="A0A317N2U9"/>
<evidence type="ECO:0000256" key="1">
    <source>
        <dbReference type="SAM" id="MobiDB-lite"/>
    </source>
</evidence>
<feature type="chain" id="PRO_5039474349" description="Lipoprotein" evidence="2">
    <location>
        <begin position="40"/>
        <end position="175"/>
    </location>
</feature>
<keyword evidence="2" id="KW-0732">Signal</keyword>
<reference evidence="3 4" key="1">
    <citation type="submission" date="2018-05" db="EMBL/GenBank/DDBJ databases">
        <title>Genomic Encyclopedia of Type Strains, Phase IV (KMG-IV): sequencing the most valuable type-strain genomes for metagenomic binning, comparative biology and taxonomic classification.</title>
        <authorList>
            <person name="Goeker M."/>
        </authorList>
    </citation>
    <scope>NUCLEOTIDE SEQUENCE [LARGE SCALE GENOMIC DNA]</scope>
    <source>
        <strain evidence="3 4">DSM 44717</strain>
    </source>
</reference>
<evidence type="ECO:0000313" key="3">
    <source>
        <dbReference type="EMBL" id="PWV68726.1"/>
    </source>
</evidence>
<comment type="caution">
    <text evidence="3">The sequence shown here is derived from an EMBL/GenBank/DDBJ whole genome shotgun (WGS) entry which is preliminary data.</text>
</comment>
<keyword evidence="4" id="KW-1185">Reference proteome</keyword>
<feature type="signal peptide" evidence="2">
    <location>
        <begin position="1"/>
        <end position="39"/>
    </location>
</feature>
<proteinExistence type="predicted"/>
<protein>
    <recommendedName>
        <fullName evidence="5">Lipoprotein</fullName>
    </recommendedName>
</protein>
<evidence type="ECO:0000256" key="2">
    <source>
        <dbReference type="SAM" id="SignalP"/>
    </source>
</evidence>
<evidence type="ECO:0008006" key="5">
    <source>
        <dbReference type="Google" id="ProtNLM"/>
    </source>
</evidence>
<feature type="compositionally biased region" description="Gly residues" evidence="1">
    <location>
        <begin position="151"/>
        <end position="175"/>
    </location>
</feature>
<accession>A0A317N2U9</accession>
<organism evidence="3 4">
    <name type="scientific">Nocardia neocaledoniensis</name>
    <dbReference type="NCBI Taxonomy" id="236511"/>
    <lineage>
        <taxon>Bacteria</taxon>
        <taxon>Bacillati</taxon>
        <taxon>Actinomycetota</taxon>
        <taxon>Actinomycetes</taxon>
        <taxon>Mycobacteriales</taxon>
        <taxon>Nocardiaceae</taxon>
        <taxon>Nocardia</taxon>
    </lineage>
</organism>
<evidence type="ECO:0000313" key="4">
    <source>
        <dbReference type="Proteomes" id="UP000246410"/>
    </source>
</evidence>
<feature type="region of interest" description="Disordered" evidence="1">
    <location>
        <begin position="147"/>
        <end position="175"/>
    </location>
</feature>
<dbReference type="Proteomes" id="UP000246410">
    <property type="component" value="Unassembled WGS sequence"/>
</dbReference>
<dbReference type="EMBL" id="QGTL01000017">
    <property type="protein sequence ID" value="PWV68726.1"/>
    <property type="molecule type" value="Genomic_DNA"/>
</dbReference>
<dbReference type="RefSeq" id="WP_146229473.1">
    <property type="nucleotide sequence ID" value="NZ_QGTL01000017.1"/>
</dbReference>